<reference evidence="3" key="2">
    <citation type="submission" date="2020-09" db="EMBL/GenBank/DDBJ databases">
        <authorList>
            <person name="Sun Q."/>
            <person name="Zhou Y."/>
        </authorList>
    </citation>
    <scope>NUCLEOTIDE SEQUENCE</scope>
    <source>
        <strain evidence="3">CGMCC 4.5737</strain>
    </source>
</reference>
<protein>
    <submittedName>
        <fullName evidence="3">Alpha/beta hydrolase</fullName>
    </submittedName>
</protein>
<comment type="caution">
    <text evidence="3">The sequence shown here is derived from an EMBL/GenBank/DDBJ whole genome shotgun (WGS) entry which is preliminary data.</text>
</comment>
<evidence type="ECO:0000313" key="4">
    <source>
        <dbReference type="Proteomes" id="UP000637578"/>
    </source>
</evidence>
<dbReference type="Pfam" id="PF12697">
    <property type="entry name" value="Abhydrolase_6"/>
    <property type="match status" value="1"/>
</dbReference>
<organism evidence="3 4">
    <name type="scientific">Longimycelium tulufanense</name>
    <dbReference type="NCBI Taxonomy" id="907463"/>
    <lineage>
        <taxon>Bacteria</taxon>
        <taxon>Bacillati</taxon>
        <taxon>Actinomycetota</taxon>
        <taxon>Actinomycetes</taxon>
        <taxon>Pseudonocardiales</taxon>
        <taxon>Pseudonocardiaceae</taxon>
        <taxon>Longimycelium</taxon>
    </lineage>
</organism>
<proteinExistence type="predicted"/>
<dbReference type="AlphaFoldDB" id="A0A8J3FUD7"/>
<keyword evidence="1 3" id="KW-0378">Hydrolase</keyword>
<dbReference type="PANTHER" id="PTHR43798:SF31">
    <property type="entry name" value="AB HYDROLASE SUPERFAMILY PROTEIN YCLE"/>
    <property type="match status" value="1"/>
</dbReference>
<name>A0A8J3FUD7_9PSEU</name>
<keyword evidence="4" id="KW-1185">Reference proteome</keyword>
<evidence type="ECO:0000313" key="3">
    <source>
        <dbReference type="EMBL" id="GGM34012.1"/>
    </source>
</evidence>
<sequence length="304" mass="32426">MRGEAQTLYGKLCVPTGGASTVQLLIPGATYNSTYWDPPATPGVHNFRASMNQAGYATLTVDRLGTGRSSKPLSLKLSALGQAEVMHQAVQKLRSGELGPKFEKVIIGGHSLGSLISILEAATYQDVDGVLITGIAHKLAVVDVLKDGFGSMYPATLDGQLAERGVLDPGYLTTRPGTRGNAFHWPGKATDAALKLDEATKDVFATTEAADGLGVALLTPYTRKIAAPVYLVMGGHDRLFCGPLGVDCSSAQTLLRDEAPFYSPEARLQAYLLPGKYGHSFNYAPNAYQYHQAVVHWADTMVGR</sequence>
<dbReference type="InterPro" id="IPR029058">
    <property type="entry name" value="AB_hydrolase_fold"/>
</dbReference>
<evidence type="ECO:0000259" key="2">
    <source>
        <dbReference type="Pfam" id="PF12697"/>
    </source>
</evidence>
<reference evidence="3" key="1">
    <citation type="journal article" date="2014" name="Int. J. Syst. Evol. Microbiol.">
        <title>Complete genome sequence of Corynebacterium casei LMG S-19264T (=DSM 44701T), isolated from a smear-ripened cheese.</title>
        <authorList>
            <consortium name="US DOE Joint Genome Institute (JGI-PGF)"/>
            <person name="Walter F."/>
            <person name="Albersmeier A."/>
            <person name="Kalinowski J."/>
            <person name="Ruckert C."/>
        </authorList>
    </citation>
    <scope>NUCLEOTIDE SEQUENCE</scope>
    <source>
        <strain evidence="3">CGMCC 4.5737</strain>
    </source>
</reference>
<dbReference type="InterPro" id="IPR000073">
    <property type="entry name" value="AB_hydrolase_1"/>
</dbReference>
<dbReference type="PANTHER" id="PTHR43798">
    <property type="entry name" value="MONOACYLGLYCEROL LIPASE"/>
    <property type="match status" value="1"/>
</dbReference>
<gene>
    <name evidence="3" type="ORF">GCM10012275_01780</name>
</gene>
<feature type="domain" description="AB hydrolase-1" evidence="2">
    <location>
        <begin position="24"/>
        <end position="250"/>
    </location>
</feature>
<dbReference type="InterPro" id="IPR050266">
    <property type="entry name" value="AB_hydrolase_sf"/>
</dbReference>
<dbReference type="GO" id="GO:0016020">
    <property type="term" value="C:membrane"/>
    <property type="evidence" value="ECO:0007669"/>
    <property type="project" value="TreeGrafter"/>
</dbReference>
<dbReference type="Proteomes" id="UP000637578">
    <property type="component" value="Unassembled WGS sequence"/>
</dbReference>
<accession>A0A8J3FUD7</accession>
<dbReference type="GO" id="GO:0016787">
    <property type="term" value="F:hydrolase activity"/>
    <property type="evidence" value="ECO:0007669"/>
    <property type="project" value="UniProtKB-KW"/>
</dbReference>
<evidence type="ECO:0000256" key="1">
    <source>
        <dbReference type="ARBA" id="ARBA00022801"/>
    </source>
</evidence>
<dbReference type="SUPFAM" id="SSF53474">
    <property type="entry name" value="alpha/beta-Hydrolases"/>
    <property type="match status" value="1"/>
</dbReference>
<dbReference type="RefSeq" id="WP_229685827.1">
    <property type="nucleotide sequence ID" value="NZ_BMMK01000001.1"/>
</dbReference>
<dbReference type="EMBL" id="BMMK01000001">
    <property type="protein sequence ID" value="GGM34012.1"/>
    <property type="molecule type" value="Genomic_DNA"/>
</dbReference>
<dbReference type="Gene3D" id="3.40.50.1820">
    <property type="entry name" value="alpha/beta hydrolase"/>
    <property type="match status" value="1"/>
</dbReference>